<feature type="compositionally biased region" description="Basic and acidic residues" evidence="11">
    <location>
        <begin position="302"/>
        <end position="311"/>
    </location>
</feature>
<evidence type="ECO:0000256" key="9">
    <source>
        <dbReference type="ARBA" id="ARBA00031593"/>
    </source>
</evidence>
<dbReference type="GO" id="GO:0097546">
    <property type="term" value="C:ciliary base"/>
    <property type="evidence" value="ECO:0007669"/>
    <property type="project" value="TreeGrafter"/>
</dbReference>
<name>A0A6F9D983_9ASCI</name>
<protein>
    <recommendedName>
        <fullName evidence="4">Cilia- and flagella-associated protein 36</fullName>
    </recommendedName>
    <alternativeName>
        <fullName evidence="9">Coiled-coil domain-containing protein 104</fullName>
    </alternativeName>
</protein>
<sequence>MNFVEENCASFENKEENKLEYTDIHNRYKALVETLLGEYLRELSITEEEFSKACNQGKSAFENLEGMFEYIWAADDFLLFKGIMATHNLEIEMQAISMSQGNDVDIFGDFPPMNPKYANPEKGDFYYPDEKKEPIPTTSGGMHHVLSQSKEEYQAVVEHQNLIHEKEESDLQRAIQFSKQEMERLNAQAAEEKRMLDEAIQLSLEAMRETSSNGTHSHPSTSSIPLRQEPLPTVLLVSSAAQNSSEQHSPKKLKKTKTVVNAKDPSLPPLQKPQGSSDAALDWIANAQKESMSTTATNPISPKRDIPEHLLNKAPGIDPEELAKRKAYLQSQREKLLEAKRKKREGELKEYQNGSSSQTSSASSKSSTAENFEEKEKMLKARRALADRLKREVIQKET</sequence>
<accession>A0A6F9D983</accession>
<feature type="domain" description="BART" evidence="12">
    <location>
        <begin position="1"/>
        <end position="92"/>
    </location>
</feature>
<comment type="similarity">
    <text evidence="3">Belongs to the CFAP36 family.</text>
</comment>
<evidence type="ECO:0000259" key="12">
    <source>
        <dbReference type="Pfam" id="PF11527"/>
    </source>
</evidence>
<feature type="region of interest" description="Disordered" evidence="11">
    <location>
        <begin position="207"/>
        <end position="227"/>
    </location>
</feature>
<dbReference type="Gene3D" id="1.20.1520.10">
    <property type="entry name" value="ADP-ribosylation factor-like 2-binding protein, domain"/>
    <property type="match status" value="1"/>
</dbReference>
<dbReference type="GO" id="GO:0005930">
    <property type="term" value="C:axoneme"/>
    <property type="evidence" value="ECO:0007669"/>
    <property type="project" value="TreeGrafter"/>
</dbReference>
<evidence type="ECO:0000256" key="5">
    <source>
        <dbReference type="ARBA" id="ARBA00022490"/>
    </source>
</evidence>
<gene>
    <name evidence="13" type="primary">Ccdc104</name>
</gene>
<evidence type="ECO:0000256" key="4">
    <source>
        <dbReference type="ARBA" id="ARBA00021815"/>
    </source>
</evidence>
<dbReference type="InterPro" id="IPR038888">
    <property type="entry name" value="CFAP36"/>
</dbReference>
<dbReference type="Pfam" id="PF11527">
    <property type="entry name" value="ARL2_Bind_BART"/>
    <property type="match status" value="1"/>
</dbReference>
<reference evidence="13" key="1">
    <citation type="submission" date="2020-04" db="EMBL/GenBank/DDBJ databases">
        <authorList>
            <person name="Neveu A P."/>
        </authorList>
    </citation>
    <scope>NUCLEOTIDE SEQUENCE</scope>
    <source>
        <tissue evidence="13">Whole embryo</tissue>
    </source>
</reference>
<evidence type="ECO:0000256" key="1">
    <source>
        <dbReference type="ARBA" id="ARBA00004138"/>
    </source>
</evidence>
<dbReference type="InterPro" id="IPR023379">
    <property type="entry name" value="BART_dom"/>
</dbReference>
<dbReference type="EMBL" id="LR783623">
    <property type="protein sequence ID" value="CAB3228132.1"/>
    <property type="molecule type" value="mRNA"/>
</dbReference>
<dbReference type="AlphaFoldDB" id="A0A6F9D983"/>
<keyword evidence="6 10" id="KW-0175">Coiled coil</keyword>
<feature type="compositionally biased region" description="Low complexity" evidence="11">
    <location>
        <begin position="355"/>
        <end position="369"/>
    </location>
</feature>
<feature type="region of interest" description="Disordered" evidence="11">
    <location>
        <begin position="333"/>
        <end position="377"/>
    </location>
</feature>
<feature type="region of interest" description="Disordered" evidence="11">
    <location>
        <begin position="239"/>
        <end position="277"/>
    </location>
</feature>
<evidence type="ECO:0000256" key="10">
    <source>
        <dbReference type="SAM" id="Coils"/>
    </source>
</evidence>
<proteinExistence type="evidence at transcript level"/>
<dbReference type="InterPro" id="IPR042541">
    <property type="entry name" value="BART_sf"/>
</dbReference>
<evidence type="ECO:0000256" key="11">
    <source>
        <dbReference type="SAM" id="MobiDB-lite"/>
    </source>
</evidence>
<feature type="coiled-coil region" evidence="10">
    <location>
        <begin position="168"/>
        <end position="202"/>
    </location>
</feature>
<feature type="region of interest" description="Disordered" evidence="11">
    <location>
        <begin position="290"/>
        <end position="320"/>
    </location>
</feature>
<keyword evidence="8" id="KW-0966">Cell projection</keyword>
<evidence type="ECO:0000256" key="3">
    <source>
        <dbReference type="ARBA" id="ARBA00007460"/>
    </source>
</evidence>
<evidence type="ECO:0000256" key="2">
    <source>
        <dbReference type="ARBA" id="ARBA00004496"/>
    </source>
</evidence>
<evidence type="ECO:0000256" key="8">
    <source>
        <dbReference type="ARBA" id="ARBA00023273"/>
    </source>
</evidence>
<evidence type="ECO:0000313" key="13">
    <source>
        <dbReference type="EMBL" id="CAB3228132.1"/>
    </source>
</evidence>
<feature type="compositionally biased region" description="Polar residues" evidence="11">
    <location>
        <begin position="290"/>
        <end position="300"/>
    </location>
</feature>
<comment type="subcellular location">
    <subcellularLocation>
        <location evidence="1">Cell projection</location>
        <location evidence="1">Cilium</location>
    </subcellularLocation>
    <subcellularLocation>
        <location evidence="2">Cytoplasm</location>
    </subcellularLocation>
</comment>
<evidence type="ECO:0000256" key="7">
    <source>
        <dbReference type="ARBA" id="ARBA00023069"/>
    </source>
</evidence>
<evidence type="ECO:0000256" key="6">
    <source>
        <dbReference type="ARBA" id="ARBA00023054"/>
    </source>
</evidence>
<keyword evidence="7" id="KW-0969">Cilium</keyword>
<dbReference type="PANTHER" id="PTHR21532">
    <property type="entry name" value="PHOSPHODIESTERASE HL"/>
    <property type="match status" value="1"/>
</dbReference>
<feature type="compositionally biased region" description="Basic and acidic residues" evidence="11">
    <location>
        <begin position="333"/>
        <end position="350"/>
    </location>
</feature>
<feature type="compositionally biased region" description="Polar residues" evidence="11">
    <location>
        <begin position="209"/>
        <end position="225"/>
    </location>
</feature>
<organism evidence="13">
    <name type="scientific">Phallusia mammillata</name>
    <dbReference type="NCBI Taxonomy" id="59560"/>
    <lineage>
        <taxon>Eukaryota</taxon>
        <taxon>Metazoa</taxon>
        <taxon>Chordata</taxon>
        <taxon>Tunicata</taxon>
        <taxon>Ascidiacea</taxon>
        <taxon>Phlebobranchia</taxon>
        <taxon>Ascidiidae</taxon>
        <taxon>Phallusia</taxon>
    </lineage>
</organism>
<keyword evidence="5" id="KW-0963">Cytoplasm</keyword>
<dbReference type="PANTHER" id="PTHR21532:SF0">
    <property type="entry name" value="CILIA- AND FLAGELLA-ASSOCIATED PROTEIN 36"/>
    <property type="match status" value="1"/>
</dbReference>